<feature type="domain" description="Sulfatase N-terminal" evidence="8">
    <location>
        <begin position="267"/>
        <end position="523"/>
    </location>
</feature>
<evidence type="ECO:0000256" key="3">
    <source>
        <dbReference type="ARBA" id="ARBA00022679"/>
    </source>
</evidence>
<feature type="transmembrane region" description="Helical" evidence="7">
    <location>
        <begin position="30"/>
        <end position="47"/>
    </location>
</feature>
<keyword evidence="3 9" id="KW-0808">Transferase</keyword>
<dbReference type="InterPro" id="IPR040423">
    <property type="entry name" value="PEA_transferase"/>
</dbReference>
<organism evidence="9 10">
    <name type="scientific">Succiniclasticum ruminis DSM 9236</name>
    <dbReference type="NCBI Taxonomy" id="1123323"/>
    <lineage>
        <taxon>Bacteria</taxon>
        <taxon>Bacillati</taxon>
        <taxon>Bacillota</taxon>
        <taxon>Negativicutes</taxon>
        <taxon>Acidaminococcales</taxon>
        <taxon>Acidaminococcaceae</taxon>
        <taxon>Succiniclasticum</taxon>
    </lineage>
</organism>
<feature type="transmembrane region" description="Helical" evidence="7">
    <location>
        <begin position="166"/>
        <end position="186"/>
    </location>
</feature>
<dbReference type="PANTHER" id="PTHR30443:SF2">
    <property type="entry name" value="PHOSPHOETHANOLAMINE TRANSFERASE EPTC"/>
    <property type="match status" value="1"/>
</dbReference>
<dbReference type="GO" id="GO:0016776">
    <property type="term" value="F:phosphotransferase activity, phosphate group as acceptor"/>
    <property type="evidence" value="ECO:0007669"/>
    <property type="project" value="TreeGrafter"/>
</dbReference>
<proteinExistence type="predicted"/>
<dbReference type="EMBL" id="FONL01000005">
    <property type="protein sequence ID" value="SFE40416.1"/>
    <property type="molecule type" value="Genomic_DNA"/>
</dbReference>
<accession>A0A1I2A9A6</accession>
<feature type="transmembrane region" description="Helical" evidence="7">
    <location>
        <begin position="86"/>
        <end position="106"/>
    </location>
</feature>
<dbReference type="AlphaFoldDB" id="A0A1I2A9A6"/>
<dbReference type="OrthoDB" id="9786870at2"/>
<evidence type="ECO:0000313" key="9">
    <source>
        <dbReference type="EMBL" id="SFE40416.1"/>
    </source>
</evidence>
<comment type="subcellular location">
    <subcellularLocation>
        <location evidence="1">Cell membrane</location>
        <topology evidence="1">Multi-pass membrane protein</topology>
    </subcellularLocation>
</comment>
<sequence>MKHILCTLLIYVLLTAVTTAVMHDFSFRHTLFLLADAILLVAGGNLFKEKKWYYKAMAFIMAVLCSVFVIRYYSSAMLKVWDVDTYLTFCLALGNILLVTVSLLPAPGRLKNVVLWAGGLVIFLPVLILWGYYFSESSWLNVDGVMAILQTNMAEAAEYLQDKLHFAALILVSFYLMLTIICGSFGRRLEVKRGSRKIYAAAAVFLVLNVVLMMRTGRMGDNFVTSIFLETKIYQANYNEYIKLAETRKQQLQNTLRTENAGDPGIYVLVIGESQNRTRMSAYGYPLETTPWLKEMKQNRNFLLFRNAYSCHVQTVPTLSYALTAKNQYNSLDLKEAVSLIDVANAAGYQTVWLSNQMRYGLWDTPVTVIAGAAGQQIWINSHITKNAANAPADYQDGELVRRLQDVRLSDKMLIIIHLMGNHIAYHKRYPYEFNRFSGEGVRSEYDNSILYNDYVMKELVKKISAWPNFKGLVYVSDHSEGVAHDLNHNPDTFVFEMAYIPLYMYFSEAYQQKHPQKISALRDAQNYYFTNDLIFNVMLGIMDIQDSSLYEPENDLTSPRYNHDLNRFMTMYGKRKIKEDAEGK</sequence>
<evidence type="ECO:0000256" key="7">
    <source>
        <dbReference type="SAM" id="Phobius"/>
    </source>
</evidence>
<dbReference type="InterPro" id="IPR017850">
    <property type="entry name" value="Alkaline_phosphatase_core_sf"/>
</dbReference>
<keyword evidence="4 7" id="KW-0812">Transmembrane</keyword>
<dbReference type="SUPFAM" id="SSF53649">
    <property type="entry name" value="Alkaline phosphatase-like"/>
    <property type="match status" value="1"/>
</dbReference>
<evidence type="ECO:0000256" key="1">
    <source>
        <dbReference type="ARBA" id="ARBA00004651"/>
    </source>
</evidence>
<dbReference type="InterPro" id="IPR000917">
    <property type="entry name" value="Sulfatase_N"/>
</dbReference>
<dbReference type="STRING" id="1123323.SAMN05216245_10598"/>
<dbReference type="CDD" id="cd16017">
    <property type="entry name" value="LptA"/>
    <property type="match status" value="1"/>
</dbReference>
<dbReference type="Proteomes" id="UP000198896">
    <property type="component" value="Unassembled WGS sequence"/>
</dbReference>
<feature type="transmembrane region" description="Helical" evidence="7">
    <location>
        <begin position="54"/>
        <end position="74"/>
    </location>
</feature>
<feature type="transmembrane region" description="Helical" evidence="7">
    <location>
        <begin position="113"/>
        <end position="133"/>
    </location>
</feature>
<evidence type="ECO:0000256" key="2">
    <source>
        <dbReference type="ARBA" id="ARBA00022475"/>
    </source>
</evidence>
<feature type="transmembrane region" description="Helical" evidence="7">
    <location>
        <begin position="198"/>
        <end position="217"/>
    </location>
</feature>
<protein>
    <submittedName>
        <fullName evidence="9">Heptose-I-phosphate ethanolaminephosphotransferase</fullName>
    </submittedName>
</protein>
<evidence type="ECO:0000256" key="6">
    <source>
        <dbReference type="ARBA" id="ARBA00023136"/>
    </source>
</evidence>
<dbReference type="GO" id="GO:0005886">
    <property type="term" value="C:plasma membrane"/>
    <property type="evidence" value="ECO:0007669"/>
    <property type="project" value="UniProtKB-SubCell"/>
</dbReference>
<dbReference type="InterPro" id="IPR058130">
    <property type="entry name" value="PEA_transf_C"/>
</dbReference>
<evidence type="ECO:0000313" key="10">
    <source>
        <dbReference type="Proteomes" id="UP000198896"/>
    </source>
</evidence>
<keyword evidence="6 7" id="KW-0472">Membrane</keyword>
<evidence type="ECO:0000256" key="4">
    <source>
        <dbReference type="ARBA" id="ARBA00022692"/>
    </source>
</evidence>
<keyword evidence="2" id="KW-1003">Cell membrane</keyword>
<dbReference type="Pfam" id="PF00884">
    <property type="entry name" value="Sulfatase"/>
    <property type="match status" value="1"/>
</dbReference>
<evidence type="ECO:0000256" key="5">
    <source>
        <dbReference type="ARBA" id="ARBA00022989"/>
    </source>
</evidence>
<reference evidence="9 10" key="1">
    <citation type="submission" date="2016-10" db="EMBL/GenBank/DDBJ databases">
        <authorList>
            <person name="de Groot N.N."/>
        </authorList>
    </citation>
    <scope>NUCLEOTIDE SEQUENCE [LARGE SCALE GENOMIC DNA]</scope>
    <source>
        <strain evidence="9 10">DSM 9236</strain>
    </source>
</reference>
<dbReference type="Gene3D" id="3.40.720.10">
    <property type="entry name" value="Alkaline Phosphatase, subunit A"/>
    <property type="match status" value="1"/>
</dbReference>
<keyword evidence="10" id="KW-1185">Reference proteome</keyword>
<dbReference type="GO" id="GO:0009244">
    <property type="term" value="P:lipopolysaccharide core region biosynthetic process"/>
    <property type="evidence" value="ECO:0007669"/>
    <property type="project" value="TreeGrafter"/>
</dbReference>
<dbReference type="RefSeq" id="WP_093913279.1">
    <property type="nucleotide sequence ID" value="NZ_FONL01000005.1"/>
</dbReference>
<dbReference type="PANTHER" id="PTHR30443">
    <property type="entry name" value="INNER MEMBRANE PROTEIN"/>
    <property type="match status" value="1"/>
</dbReference>
<keyword evidence="5 7" id="KW-1133">Transmembrane helix</keyword>
<gene>
    <name evidence="9" type="ORF">SAMN05216245_10598</name>
</gene>
<evidence type="ECO:0000259" key="8">
    <source>
        <dbReference type="Pfam" id="PF00884"/>
    </source>
</evidence>
<name>A0A1I2A9A6_9FIRM</name>